<keyword evidence="1" id="KW-0732">Signal</keyword>
<feature type="chain" id="PRO_5012958627" evidence="1">
    <location>
        <begin position="19"/>
        <end position="118"/>
    </location>
</feature>
<dbReference type="EMBL" id="GFAH01000711">
    <property type="protein sequence ID" value="JAV47678.1"/>
    <property type="molecule type" value="Transcribed_RNA"/>
</dbReference>
<organism evidence="2">
    <name type="scientific">Hadrurus spadix</name>
    <dbReference type="NCBI Taxonomy" id="141984"/>
    <lineage>
        <taxon>Eukaryota</taxon>
        <taxon>Metazoa</taxon>
        <taxon>Ecdysozoa</taxon>
        <taxon>Arthropoda</taxon>
        <taxon>Chelicerata</taxon>
        <taxon>Arachnida</taxon>
        <taxon>Scorpiones</taxon>
        <taxon>Iurida</taxon>
        <taxon>Iuroidea</taxon>
        <taxon>Hadrurus</taxon>
    </lineage>
</organism>
<dbReference type="AlphaFoldDB" id="A0A1W7R955"/>
<feature type="signal peptide" evidence="1">
    <location>
        <begin position="1"/>
        <end position="18"/>
    </location>
</feature>
<sequence length="118" mass="13027">MKLLVLFTAAAFVVVVAGQLVQDPLCHAPDDVVNAYLRCMHQKYQPAFGKAMTCSQYLGVQKQSDFIQYSCGKLRATSEQESQYGSCLSRNIDPSIALSEEDLSRVVESCRESALNSQ</sequence>
<reference evidence="2" key="1">
    <citation type="submission" date="2016-11" db="EMBL/GenBank/DDBJ databases">
        <title>Venom-gland transcriptomics and venom proteomics of the black-back scorpion (Hadrurus spadix) reveal detectability challenges and an unexplored realm of animal toxin diversity.</title>
        <authorList>
            <person name="Rokyta D.R."/>
            <person name="Ward M.J."/>
        </authorList>
    </citation>
    <scope>NUCLEOTIDE SEQUENCE</scope>
    <source>
        <tissue evidence="2">Venom gland</tissue>
    </source>
</reference>
<evidence type="ECO:0000313" key="2">
    <source>
        <dbReference type="EMBL" id="JAV47678.1"/>
    </source>
</evidence>
<name>A0A1W7R955_9SCOR</name>
<accession>A0A1W7R955</accession>
<protein>
    <submittedName>
        <fullName evidence="2">Venom protein</fullName>
    </submittedName>
</protein>
<evidence type="ECO:0000256" key="1">
    <source>
        <dbReference type="SAM" id="SignalP"/>
    </source>
</evidence>
<proteinExistence type="predicted"/>